<evidence type="ECO:0000313" key="7">
    <source>
        <dbReference type="Proteomes" id="UP000627292"/>
    </source>
</evidence>
<evidence type="ECO:0000256" key="1">
    <source>
        <dbReference type="ARBA" id="ARBA00009232"/>
    </source>
</evidence>
<dbReference type="AlphaFoldDB" id="A0A917J4K4"/>
<dbReference type="HAMAP" id="MF_00527">
    <property type="entry name" value="3MGH"/>
    <property type="match status" value="1"/>
</dbReference>
<proteinExistence type="inferred from homology"/>
<dbReference type="Gene3D" id="3.10.300.10">
    <property type="entry name" value="Methylpurine-DNA glycosylase (MPG)"/>
    <property type="match status" value="1"/>
</dbReference>
<gene>
    <name evidence="6" type="ORF">GCM10011379_49960</name>
</gene>
<evidence type="ECO:0000256" key="2">
    <source>
        <dbReference type="ARBA" id="ARBA00022763"/>
    </source>
</evidence>
<dbReference type="FunFam" id="3.10.300.10:FF:000001">
    <property type="entry name" value="Putative 3-methyladenine DNA glycosylase"/>
    <property type="match status" value="1"/>
</dbReference>
<comment type="similarity">
    <text evidence="1 5">Belongs to the DNA glycosylase MPG family.</text>
</comment>
<dbReference type="GO" id="GO:0003677">
    <property type="term" value="F:DNA binding"/>
    <property type="evidence" value="ECO:0007669"/>
    <property type="project" value="InterPro"/>
</dbReference>
<dbReference type="PANTHER" id="PTHR10429">
    <property type="entry name" value="DNA-3-METHYLADENINE GLYCOSYLASE"/>
    <property type="match status" value="1"/>
</dbReference>
<keyword evidence="4 5" id="KW-0234">DNA repair</keyword>
<organism evidence="6 7">
    <name type="scientific">Filimonas zeae</name>
    <dbReference type="NCBI Taxonomy" id="1737353"/>
    <lineage>
        <taxon>Bacteria</taxon>
        <taxon>Pseudomonadati</taxon>
        <taxon>Bacteroidota</taxon>
        <taxon>Chitinophagia</taxon>
        <taxon>Chitinophagales</taxon>
        <taxon>Chitinophagaceae</taxon>
        <taxon>Filimonas</taxon>
    </lineage>
</organism>
<dbReference type="EC" id="3.2.2.-" evidence="5"/>
<dbReference type="GO" id="GO:0006284">
    <property type="term" value="P:base-excision repair"/>
    <property type="evidence" value="ECO:0007669"/>
    <property type="project" value="InterPro"/>
</dbReference>
<keyword evidence="7" id="KW-1185">Reference proteome</keyword>
<dbReference type="InterPro" id="IPR011034">
    <property type="entry name" value="Formyl_transferase-like_C_sf"/>
</dbReference>
<comment type="caution">
    <text evidence="6">The sequence shown here is derived from an EMBL/GenBank/DDBJ whole genome shotgun (WGS) entry which is preliminary data.</text>
</comment>
<dbReference type="PANTHER" id="PTHR10429:SF0">
    <property type="entry name" value="DNA-3-METHYLADENINE GLYCOSYLASE"/>
    <property type="match status" value="1"/>
</dbReference>
<keyword evidence="3 5" id="KW-0378">Hydrolase</keyword>
<evidence type="ECO:0000256" key="3">
    <source>
        <dbReference type="ARBA" id="ARBA00022801"/>
    </source>
</evidence>
<dbReference type="Pfam" id="PF02245">
    <property type="entry name" value="Pur_DNA_glyco"/>
    <property type="match status" value="1"/>
</dbReference>
<keyword evidence="2 5" id="KW-0227">DNA damage</keyword>
<evidence type="ECO:0000256" key="5">
    <source>
        <dbReference type="HAMAP-Rule" id="MF_00527"/>
    </source>
</evidence>
<evidence type="ECO:0000256" key="4">
    <source>
        <dbReference type="ARBA" id="ARBA00023204"/>
    </source>
</evidence>
<evidence type="ECO:0000313" key="6">
    <source>
        <dbReference type="EMBL" id="GGH79896.1"/>
    </source>
</evidence>
<accession>A0A917J4K4</accession>
<dbReference type="CDD" id="cd00540">
    <property type="entry name" value="AAG"/>
    <property type="match status" value="1"/>
</dbReference>
<dbReference type="InterPro" id="IPR003180">
    <property type="entry name" value="MPG"/>
</dbReference>
<protein>
    <recommendedName>
        <fullName evidence="5">Putative 3-methyladenine DNA glycosylase</fullName>
        <ecNumber evidence="5">3.2.2.-</ecNumber>
    </recommendedName>
</protein>
<name>A0A917J4K4_9BACT</name>
<dbReference type="EMBL" id="BMIB01000005">
    <property type="protein sequence ID" value="GGH79896.1"/>
    <property type="molecule type" value="Genomic_DNA"/>
</dbReference>
<dbReference type="NCBIfam" id="TIGR00567">
    <property type="entry name" value="3mg"/>
    <property type="match status" value="1"/>
</dbReference>
<reference evidence="6" key="1">
    <citation type="journal article" date="2014" name="Int. J. Syst. Evol. Microbiol.">
        <title>Complete genome sequence of Corynebacterium casei LMG S-19264T (=DSM 44701T), isolated from a smear-ripened cheese.</title>
        <authorList>
            <consortium name="US DOE Joint Genome Institute (JGI-PGF)"/>
            <person name="Walter F."/>
            <person name="Albersmeier A."/>
            <person name="Kalinowski J."/>
            <person name="Ruckert C."/>
        </authorList>
    </citation>
    <scope>NUCLEOTIDE SEQUENCE</scope>
    <source>
        <strain evidence="6">CGMCC 1.15290</strain>
    </source>
</reference>
<dbReference type="InterPro" id="IPR036995">
    <property type="entry name" value="MPG_sf"/>
</dbReference>
<dbReference type="GO" id="GO:0003905">
    <property type="term" value="F:alkylbase DNA N-glycosylase activity"/>
    <property type="evidence" value="ECO:0007669"/>
    <property type="project" value="InterPro"/>
</dbReference>
<reference evidence="6" key="2">
    <citation type="submission" date="2020-09" db="EMBL/GenBank/DDBJ databases">
        <authorList>
            <person name="Sun Q."/>
            <person name="Zhou Y."/>
        </authorList>
    </citation>
    <scope>NUCLEOTIDE SEQUENCE</scope>
    <source>
        <strain evidence="6">CGMCC 1.15290</strain>
    </source>
</reference>
<sequence>MRLNLGELTRKWNHISDSEQVFANWQKLHQSFYLRADVVTVARELLGKILVTSFDGVITAGRIVETEAYEGVGDRASHAFSGRRTQRTEIMYATGGTAYVYLCYGLHQMFNVVTNQKDIPHAILIRALEPLVGIDEMLRRTGKAQQDYTLTRGPGNVAKALGISVVHTGALLAQQESNLYIADDGFTYKEEEVLATPRIGVDYAGEHALWPYRFIVKGNKYVSAKKK</sequence>
<dbReference type="SUPFAM" id="SSF50486">
    <property type="entry name" value="FMT C-terminal domain-like"/>
    <property type="match status" value="1"/>
</dbReference>
<dbReference type="Proteomes" id="UP000627292">
    <property type="component" value="Unassembled WGS sequence"/>
</dbReference>